<organism evidence="1 2">
    <name type="scientific">Coprococcus ammoniilyticus</name>
    <dbReference type="NCBI Taxonomy" id="2981785"/>
    <lineage>
        <taxon>Bacteria</taxon>
        <taxon>Bacillati</taxon>
        <taxon>Bacillota</taxon>
        <taxon>Clostridia</taxon>
        <taxon>Lachnospirales</taxon>
        <taxon>Lachnospiraceae</taxon>
        <taxon>Coprococcus</taxon>
    </lineage>
</organism>
<protein>
    <submittedName>
        <fullName evidence="1">Uncharacterized protein</fullName>
    </submittedName>
</protein>
<accession>A0ABV1ELR6</accession>
<dbReference type="RefSeq" id="WP_349116032.1">
    <property type="nucleotide sequence ID" value="NZ_JBBNFM010000005.1"/>
</dbReference>
<gene>
    <name evidence="1" type="ORF">AAAT04_09185</name>
</gene>
<name>A0ABV1ELR6_9FIRM</name>
<comment type="caution">
    <text evidence="1">The sequence shown here is derived from an EMBL/GenBank/DDBJ whole genome shotgun (WGS) entry which is preliminary data.</text>
</comment>
<reference evidence="1 2" key="1">
    <citation type="submission" date="2024-04" db="EMBL/GenBank/DDBJ databases">
        <title>Human intestinal bacterial collection.</title>
        <authorList>
            <person name="Pauvert C."/>
            <person name="Hitch T.C.A."/>
            <person name="Clavel T."/>
        </authorList>
    </citation>
    <scope>NUCLEOTIDE SEQUENCE [LARGE SCALE GENOMIC DNA]</scope>
    <source>
        <strain evidence="1 2">CLA-AA-H141</strain>
    </source>
</reference>
<evidence type="ECO:0000313" key="2">
    <source>
        <dbReference type="Proteomes" id="UP001482186"/>
    </source>
</evidence>
<proteinExistence type="predicted"/>
<keyword evidence="2" id="KW-1185">Reference proteome</keyword>
<dbReference type="EMBL" id="JBBNFM010000005">
    <property type="protein sequence ID" value="MEQ2454208.1"/>
    <property type="molecule type" value="Genomic_DNA"/>
</dbReference>
<evidence type="ECO:0000313" key="1">
    <source>
        <dbReference type="EMBL" id="MEQ2454208.1"/>
    </source>
</evidence>
<dbReference type="Proteomes" id="UP001482186">
    <property type="component" value="Unassembled WGS sequence"/>
</dbReference>
<sequence length="635" mass="76221">MNSRNCYRINEDDKLMITKMSEEHEQLFRKYIDVSAHYQEIMQLYDIMLFNLREVKKHFKFNFDDTVENVTGEKKVNIIEVNAVINNTISSAHTLIESIENYDKLYIPEEKSFKANNISVVFDKYFSYRFMYFIRNYMQHGHIPISYDGKKMYFQLSEILDAKQIKINSDLKRSLQYFENAIICNGEIEPRFAVVPVLYEYFLLVCKISYEFFVCIKENYLMYTEKIDYVLQHYPEYITNLAGNKYVGVYIDTYNGSHGFIYTENTEKNLNSWIQKTENNLKRYQDNNHVFILQIEYCLEEKLPKMYFVNDDALSRNLKDFCLEKGNDIRYLSYERYYGKMSMHTVYRRYPYIQFKDGIRWNVSYDDVTIEDFIRTFPETRKEGLRVYANNVGGADELFKYLMSQWSWYFDQAKNLLDMVGNMPIAKAVDWIGRIQVVYACIKLFRKSFSTKNTGKPMVKDLKCYIGKKNNWNILELQNNLHAEIELLDIVLRESGFICIDGVNYKYDKEIATKLENEREKEFKKKYDKHGTDLNCFSLNDAVDEINIQLLYYAILKKEQGKIEEYDYFTRKILSSIKKYDKYIYWDDICKSLRIYDVFPNDFTQEIEDDILRLLYDIREKIEMEINKIEACIEM</sequence>